<dbReference type="Pfam" id="PF13671">
    <property type="entry name" value="AAA_33"/>
    <property type="match status" value="1"/>
</dbReference>
<protein>
    <recommendedName>
        <fullName evidence="3">Kinase</fullName>
    </recommendedName>
</protein>
<evidence type="ECO:0008006" key="3">
    <source>
        <dbReference type="Google" id="ProtNLM"/>
    </source>
</evidence>
<name>D2BI72_DEHMV</name>
<dbReference type="Proteomes" id="UP000002506">
    <property type="component" value="Chromosome"/>
</dbReference>
<dbReference type="PANTHER" id="PTHR43883">
    <property type="entry name" value="SLR0207 PROTEIN"/>
    <property type="match status" value="1"/>
</dbReference>
<reference evidence="1 2" key="1">
    <citation type="journal article" date="2009" name="PLoS Genet.">
        <title>Localized plasticity in the streamlined genomes of vinyl chloride respiring Dehalococcoides.</title>
        <authorList>
            <person name="McMurdie P.J."/>
            <person name="Behrens S.F."/>
            <person name="Muller J.A."/>
            <person name="Goke J."/>
            <person name="Ritalahti K.M."/>
            <person name="Wagner R."/>
            <person name="Goltsman E."/>
            <person name="Lapidus A."/>
            <person name="Holmes S."/>
            <person name="Loffler F.E."/>
            <person name="Spormann A.M."/>
        </authorList>
    </citation>
    <scope>NUCLEOTIDE SEQUENCE [LARGE SCALE GENOMIC DNA]</scope>
    <source>
        <strain evidence="1 2">VS</strain>
    </source>
</reference>
<dbReference type="EMBL" id="CP001827">
    <property type="protein sequence ID" value="ACZ62022.1"/>
    <property type="molecule type" value="Genomic_DNA"/>
</dbReference>
<dbReference type="KEGG" id="dev:DhcVS_902"/>
<dbReference type="Gene3D" id="3.40.50.300">
    <property type="entry name" value="P-loop containing nucleotide triphosphate hydrolases"/>
    <property type="match status" value="1"/>
</dbReference>
<evidence type="ECO:0000313" key="1">
    <source>
        <dbReference type="EMBL" id="ACZ62022.1"/>
    </source>
</evidence>
<dbReference type="AlphaFoldDB" id="D2BI72"/>
<dbReference type="OrthoDB" id="9805698at2"/>
<dbReference type="InterPro" id="IPR052732">
    <property type="entry name" value="Cell-binding_unc_protein"/>
</dbReference>
<accession>D2BI72</accession>
<evidence type="ECO:0000313" key="2">
    <source>
        <dbReference type="Proteomes" id="UP000002506"/>
    </source>
</evidence>
<organism evidence="1 2">
    <name type="scientific">Dehalococcoides mccartyi (strain VS)</name>
    <dbReference type="NCBI Taxonomy" id="311424"/>
    <lineage>
        <taxon>Bacteria</taxon>
        <taxon>Bacillati</taxon>
        <taxon>Chloroflexota</taxon>
        <taxon>Dehalococcoidia</taxon>
        <taxon>Dehalococcoidales</taxon>
        <taxon>Dehalococcoidaceae</taxon>
        <taxon>Dehalococcoides</taxon>
    </lineage>
</organism>
<sequence length="200" mass="22985">MPFTSEDNFKLLLNSLGELPPAEKCPFLVILVGLPGTGKSTFAKCFTERIPAVILESDALRKTLIRKPVYSNTEHIRVFKAIHELMAKLLKQRVSLVLDATSMTAKDREPLYSIASSQSVKRFIVEMDLSPEIIKKRMNMRTKQGTSRSDADWEIYRMLRPMFEPVSEGCYRISTEADFQPVLEYLIKDVKTYLEQEECR</sequence>
<dbReference type="RefSeq" id="WP_012882174.1">
    <property type="nucleotide sequence ID" value="NC_013552.1"/>
</dbReference>
<proteinExistence type="predicted"/>
<dbReference type="SUPFAM" id="SSF52540">
    <property type="entry name" value="P-loop containing nucleoside triphosphate hydrolases"/>
    <property type="match status" value="1"/>
</dbReference>
<dbReference type="InterPro" id="IPR027417">
    <property type="entry name" value="P-loop_NTPase"/>
</dbReference>
<dbReference type="eggNOG" id="COG0645">
    <property type="taxonomic scope" value="Bacteria"/>
</dbReference>
<gene>
    <name evidence="1" type="ordered locus">DhcVS_902</name>
</gene>
<dbReference type="PANTHER" id="PTHR43883:SF1">
    <property type="entry name" value="GLUCONOKINASE"/>
    <property type="match status" value="1"/>
</dbReference>
<dbReference type="HOGENOM" id="CLU_107890_0_0_0"/>